<proteinExistence type="predicted"/>
<evidence type="ECO:0000313" key="3">
    <source>
        <dbReference type="Proteomes" id="UP000559256"/>
    </source>
</evidence>
<organism evidence="2 3">
    <name type="scientific">Tetrapyrgos nigripes</name>
    <dbReference type="NCBI Taxonomy" id="182062"/>
    <lineage>
        <taxon>Eukaryota</taxon>
        <taxon>Fungi</taxon>
        <taxon>Dikarya</taxon>
        <taxon>Basidiomycota</taxon>
        <taxon>Agaricomycotina</taxon>
        <taxon>Agaricomycetes</taxon>
        <taxon>Agaricomycetidae</taxon>
        <taxon>Agaricales</taxon>
        <taxon>Marasmiineae</taxon>
        <taxon>Marasmiaceae</taxon>
        <taxon>Tetrapyrgos</taxon>
    </lineage>
</organism>
<accession>A0A8H5CQU6</accession>
<dbReference type="EMBL" id="JAACJM010000105">
    <property type="protein sequence ID" value="KAF5346155.1"/>
    <property type="molecule type" value="Genomic_DNA"/>
</dbReference>
<feature type="region of interest" description="Disordered" evidence="1">
    <location>
        <begin position="429"/>
        <end position="481"/>
    </location>
</feature>
<dbReference type="Proteomes" id="UP000559256">
    <property type="component" value="Unassembled WGS sequence"/>
</dbReference>
<evidence type="ECO:0000256" key="1">
    <source>
        <dbReference type="SAM" id="MobiDB-lite"/>
    </source>
</evidence>
<comment type="caution">
    <text evidence="2">The sequence shown here is derived from an EMBL/GenBank/DDBJ whole genome shotgun (WGS) entry which is preliminary data.</text>
</comment>
<feature type="region of interest" description="Disordered" evidence="1">
    <location>
        <begin position="497"/>
        <end position="548"/>
    </location>
</feature>
<reference evidence="2 3" key="1">
    <citation type="journal article" date="2020" name="ISME J.">
        <title>Uncovering the hidden diversity of litter-decomposition mechanisms in mushroom-forming fungi.</title>
        <authorList>
            <person name="Floudas D."/>
            <person name="Bentzer J."/>
            <person name="Ahren D."/>
            <person name="Johansson T."/>
            <person name="Persson P."/>
            <person name="Tunlid A."/>
        </authorList>
    </citation>
    <scope>NUCLEOTIDE SEQUENCE [LARGE SCALE GENOMIC DNA]</scope>
    <source>
        <strain evidence="2 3">CBS 291.85</strain>
    </source>
</reference>
<feature type="region of interest" description="Disordered" evidence="1">
    <location>
        <begin position="560"/>
        <end position="607"/>
    </location>
</feature>
<sequence length="607" mass="65598">MSTTTTSYPYHFLHGSTASLLPGQSTTSLPAYTRRASPSPRRTTRPKTEHIVELSNISGIGGATSKKSKPWAVLKIYSSARSSKSLPVFLEGDKITGSLTLDLGHGGWMSSSTGVGDAITSVKIVVRGEFASGNINTVEGNRTFLEMPTELWTKDAHNPKLSGVQHWPFSISLPGEVFLSRKDEPEVSYPLPHTFLERHTRASIRYDLMVYILRSKLRQNSGLQQTFVYVPAIRPDPPSFLRQLAYQEHSPLANPSIDPEGWLTLPPVDALGTVFDTRSVRITCTLSLAKPLCYTRNSFIPLSLLLESDDSLALDLLTANPESSINVRLRRQTHLFSSETVLFNNYRNPLWTLHNGKVDGTHDLGDATWWLSSDDHDESTEHRKRIRLDGEIPLTKDLKPSTLIPYFALEYSIVLLPFTATGFVPSPCPSPSSSATFSPAEDSPTPPHTKVKKKSSRASTSPAPSTNTNLPGRSASYSASSTSNYVHSQSLAVPIPTRSASFTPRPSTSPSASSSSFSSNPNARLSPNHTGSHSHGGSSGSGGGDVKPLLSQTVSIATVFAKGPRPVSGKPGPVLGSTAQHSSRGDVHGLDTGDDSLPPEYEDHVSP</sequence>
<feature type="compositionally biased region" description="Low complexity" evidence="1">
    <location>
        <begin position="457"/>
        <end position="481"/>
    </location>
</feature>
<evidence type="ECO:0008006" key="4">
    <source>
        <dbReference type="Google" id="ProtNLM"/>
    </source>
</evidence>
<protein>
    <recommendedName>
        <fullName evidence="4">Arrestin-like N-terminal domain-containing protein</fullName>
    </recommendedName>
</protein>
<dbReference type="OrthoDB" id="3262423at2759"/>
<keyword evidence="3" id="KW-1185">Reference proteome</keyword>
<feature type="compositionally biased region" description="Low complexity" evidence="1">
    <location>
        <begin position="497"/>
        <end position="524"/>
    </location>
</feature>
<dbReference type="Gene3D" id="2.60.40.640">
    <property type="match status" value="1"/>
</dbReference>
<evidence type="ECO:0000313" key="2">
    <source>
        <dbReference type="EMBL" id="KAF5346155.1"/>
    </source>
</evidence>
<dbReference type="AlphaFoldDB" id="A0A8H5CQU6"/>
<name>A0A8H5CQU6_9AGAR</name>
<feature type="region of interest" description="Disordered" evidence="1">
    <location>
        <begin position="24"/>
        <end position="48"/>
    </location>
</feature>
<feature type="compositionally biased region" description="Low complexity" evidence="1">
    <location>
        <begin position="30"/>
        <end position="41"/>
    </location>
</feature>
<dbReference type="InterPro" id="IPR014752">
    <property type="entry name" value="Arrestin-like_C"/>
</dbReference>
<gene>
    <name evidence="2" type="ORF">D9758_009962</name>
</gene>